<dbReference type="EMBL" id="KX833212">
    <property type="protein sequence ID" value="API83007.1"/>
    <property type="molecule type" value="Genomic_DNA"/>
</dbReference>
<sequence>MRPFLRFSRLIPRLTLDVAVILSSIVKIRIELSRL</sequence>
<reference evidence="1" key="1">
    <citation type="submission" date="2016-09" db="EMBL/GenBank/DDBJ databases">
        <title>Whole genome sequence analysis of Salmonella Typhi isolated in Thailand before and after the introduction of a national immunization program.</title>
        <authorList>
            <person name="Dyson Z.A."/>
            <person name="Thanh D.P."/>
            <person name="Bodhidatta L."/>
            <person name="Mason C.J."/>
            <person name="Rabaa M.A."/>
            <person name="Vinh P.V."/>
            <person name="Thanh T.H."/>
            <person name="Thwaites G.E."/>
            <person name="Baker S."/>
            <person name="Holt K.E."/>
        </authorList>
    </citation>
    <scope>NUCLEOTIDE SEQUENCE</scope>
    <source>
        <strain evidence="1">Salmonella Typhi strain Ty004 plasmid pTy004_02</strain>
        <plasmid evidence="1">pTy004_02</plasmid>
    </source>
</reference>
<accession>A0A1L4BM51</accession>
<protein>
    <submittedName>
        <fullName evidence="1">Uncharacterized protein</fullName>
    </submittedName>
</protein>
<evidence type="ECO:0000313" key="1">
    <source>
        <dbReference type="EMBL" id="API83007.1"/>
    </source>
</evidence>
<name>A0A1L4BM51_SALTI</name>
<dbReference type="AlphaFoldDB" id="A0A1L4BM51"/>
<organism evidence="1">
    <name type="scientific">Salmonella typhi</name>
    <dbReference type="NCBI Taxonomy" id="90370"/>
    <lineage>
        <taxon>Bacteria</taxon>
        <taxon>Pseudomonadati</taxon>
        <taxon>Pseudomonadota</taxon>
        <taxon>Gammaproteobacteria</taxon>
        <taxon>Enterobacterales</taxon>
        <taxon>Enterobacteriaceae</taxon>
        <taxon>Salmonella</taxon>
    </lineage>
</organism>
<proteinExistence type="predicted"/>
<keyword evidence="1" id="KW-0614">Plasmid</keyword>
<geneLocation type="plasmid" evidence="1">
    <name>pTy004_02</name>
</geneLocation>